<gene>
    <name evidence="3" type="ORF">K493DRAFT_300648</name>
</gene>
<dbReference type="GO" id="GO:0030246">
    <property type="term" value="F:carbohydrate binding"/>
    <property type="evidence" value="ECO:0007669"/>
    <property type="project" value="InterPro"/>
</dbReference>
<dbReference type="CDD" id="cd09620">
    <property type="entry name" value="CBM9_like_3"/>
    <property type="match status" value="1"/>
</dbReference>
<dbReference type="EMBL" id="MCFE01000142">
    <property type="protein sequence ID" value="ORX96994.1"/>
    <property type="molecule type" value="Genomic_DNA"/>
</dbReference>
<keyword evidence="1" id="KW-0732">Signal</keyword>
<dbReference type="Pfam" id="PF06452">
    <property type="entry name" value="CBM9_1"/>
    <property type="match status" value="1"/>
</dbReference>
<feature type="chain" id="PRO_5011001482" evidence="1">
    <location>
        <begin position="19"/>
        <end position="353"/>
    </location>
</feature>
<sequence>MLCQALYLISISVVFVSASNVKRCDLPLPKSYATLPAHKPPKIDGHLDDGIWDSIAWSSPFSDIKAGGEVASEYLARFKYTYDEEYFYVGAEIFDPNAVDDCSQDRFNFKNSTFRVYIDPLRTNHNYKELQITPFGNIKEIAWSKPPADGGVPNEKWSLGPKSHGTTVVNSGKGKLAIRNNTGRKSWTLEWAISQDALLTDYRKRGRFDFNRRPSTQFGVFGFRMSRRRNNNTPLEQYRHTWTPQYSEDIQNPEWWGSVFLGDEQERNQTDPTEVPRFVLSQVYRAQVAYKSKHGCYTNDISKLNIQGPPLGECSAIPTIHLGDDRGYTAQLTYQGVVGKIRQDRYITFEPQC</sequence>
<dbReference type="Proteomes" id="UP000193498">
    <property type="component" value="Unassembled WGS sequence"/>
</dbReference>
<dbReference type="GO" id="GO:0016052">
    <property type="term" value="P:carbohydrate catabolic process"/>
    <property type="evidence" value="ECO:0007669"/>
    <property type="project" value="InterPro"/>
</dbReference>
<dbReference type="STRING" id="1314790.A0A1Y1YH94"/>
<reference evidence="3 4" key="1">
    <citation type="submission" date="2016-07" db="EMBL/GenBank/DDBJ databases">
        <title>Pervasive Adenine N6-methylation of Active Genes in Fungi.</title>
        <authorList>
            <consortium name="DOE Joint Genome Institute"/>
            <person name="Mondo S.J."/>
            <person name="Dannebaum R.O."/>
            <person name="Kuo R.C."/>
            <person name="Labutti K."/>
            <person name="Haridas S."/>
            <person name="Kuo A."/>
            <person name="Salamov A."/>
            <person name="Ahrendt S.R."/>
            <person name="Lipzen A."/>
            <person name="Sullivan W."/>
            <person name="Andreopoulos W.B."/>
            <person name="Clum A."/>
            <person name="Lindquist E."/>
            <person name="Daum C."/>
            <person name="Ramamoorthy G.K."/>
            <person name="Gryganskyi A."/>
            <person name="Culley D."/>
            <person name="Magnuson J.K."/>
            <person name="James T.Y."/>
            <person name="O'Malley M.A."/>
            <person name="Stajich J.E."/>
            <person name="Spatafora J.W."/>
            <person name="Visel A."/>
            <person name="Grigoriev I.V."/>
        </authorList>
    </citation>
    <scope>NUCLEOTIDE SEQUENCE [LARGE SCALE GENOMIC DNA]</scope>
    <source>
        <strain evidence="3 4">CBS 931.73</strain>
    </source>
</reference>
<feature type="signal peptide" evidence="1">
    <location>
        <begin position="1"/>
        <end position="18"/>
    </location>
</feature>
<dbReference type="AlphaFoldDB" id="A0A1Y1YH94"/>
<dbReference type="InParanoid" id="A0A1Y1YH94"/>
<evidence type="ECO:0000313" key="4">
    <source>
        <dbReference type="Proteomes" id="UP000193498"/>
    </source>
</evidence>
<dbReference type="GO" id="GO:0004553">
    <property type="term" value="F:hydrolase activity, hydrolyzing O-glycosyl compounds"/>
    <property type="evidence" value="ECO:0007669"/>
    <property type="project" value="InterPro"/>
</dbReference>
<dbReference type="OrthoDB" id="59288at2759"/>
<dbReference type="SUPFAM" id="SSF49344">
    <property type="entry name" value="CBD9-like"/>
    <property type="match status" value="1"/>
</dbReference>
<dbReference type="Gene3D" id="2.60.40.1190">
    <property type="match status" value="1"/>
</dbReference>
<evidence type="ECO:0000259" key="2">
    <source>
        <dbReference type="Pfam" id="PF06452"/>
    </source>
</evidence>
<comment type="caution">
    <text evidence="3">The sequence shown here is derived from an EMBL/GenBank/DDBJ whole genome shotgun (WGS) entry which is preliminary data.</text>
</comment>
<dbReference type="InterPro" id="IPR010502">
    <property type="entry name" value="Carb-bd_dom_fam9"/>
</dbReference>
<keyword evidence="4" id="KW-1185">Reference proteome</keyword>
<accession>A0A1Y1YH94</accession>
<evidence type="ECO:0000256" key="1">
    <source>
        <dbReference type="SAM" id="SignalP"/>
    </source>
</evidence>
<name>A0A1Y1YH94_9FUNG</name>
<proteinExistence type="predicted"/>
<organism evidence="3 4">
    <name type="scientific">Basidiobolus meristosporus CBS 931.73</name>
    <dbReference type="NCBI Taxonomy" id="1314790"/>
    <lineage>
        <taxon>Eukaryota</taxon>
        <taxon>Fungi</taxon>
        <taxon>Fungi incertae sedis</taxon>
        <taxon>Zoopagomycota</taxon>
        <taxon>Entomophthoromycotina</taxon>
        <taxon>Basidiobolomycetes</taxon>
        <taxon>Basidiobolales</taxon>
        <taxon>Basidiobolaceae</taxon>
        <taxon>Basidiobolus</taxon>
    </lineage>
</organism>
<protein>
    <submittedName>
        <fullName evidence="3">CBD9-like protein</fullName>
    </submittedName>
</protein>
<feature type="domain" description="Carbohydrate-binding" evidence="2">
    <location>
        <begin position="43"/>
        <end position="125"/>
    </location>
</feature>
<evidence type="ECO:0000313" key="3">
    <source>
        <dbReference type="EMBL" id="ORX96994.1"/>
    </source>
</evidence>